<dbReference type="Pfam" id="PF01259">
    <property type="entry name" value="SAICAR_synt"/>
    <property type="match status" value="1"/>
</dbReference>
<reference evidence="11" key="1">
    <citation type="submission" date="2023-03" db="EMBL/GenBank/DDBJ databases">
        <title>Massive genome expansion in bonnet fungi (Mycena s.s.) driven by repeated elements and novel gene families across ecological guilds.</title>
        <authorList>
            <consortium name="Lawrence Berkeley National Laboratory"/>
            <person name="Harder C.B."/>
            <person name="Miyauchi S."/>
            <person name="Viragh M."/>
            <person name="Kuo A."/>
            <person name="Thoen E."/>
            <person name="Andreopoulos B."/>
            <person name="Lu D."/>
            <person name="Skrede I."/>
            <person name="Drula E."/>
            <person name="Henrissat B."/>
            <person name="Morin E."/>
            <person name="Kohler A."/>
            <person name="Barry K."/>
            <person name="LaButti K."/>
            <person name="Morin E."/>
            <person name="Salamov A."/>
            <person name="Lipzen A."/>
            <person name="Mereny Z."/>
            <person name="Hegedus B."/>
            <person name="Baldrian P."/>
            <person name="Stursova M."/>
            <person name="Weitz H."/>
            <person name="Taylor A."/>
            <person name="Grigoriev I.V."/>
            <person name="Nagy L.G."/>
            <person name="Martin F."/>
            <person name="Kauserud H."/>
        </authorList>
    </citation>
    <scope>NUCLEOTIDE SEQUENCE</scope>
    <source>
        <strain evidence="11">9144</strain>
    </source>
</reference>
<dbReference type="HAMAP" id="MF_00137">
    <property type="entry name" value="SAICAR_synth"/>
    <property type="match status" value="1"/>
</dbReference>
<dbReference type="InterPro" id="IPR018236">
    <property type="entry name" value="SAICAR_synthetase_CS"/>
</dbReference>
<dbReference type="Gene3D" id="3.30.470.20">
    <property type="entry name" value="ATP-grasp fold, B domain"/>
    <property type="match status" value="1"/>
</dbReference>
<keyword evidence="6" id="KW-0547">Nucleotide-binding</keyword>
<evidence type="ECO:0000313" key="11">
    <source>
        <dbReference type="EMBL" id="KAJ7228225.1"/>
    </source>
</evidence>
<evidence type="ECO:0000256" key="7">
    <source>
        <dbReference type="ARBA" id="ARBA00022755"/>
    </source>
</evidence>
<evidence type="ECO:0000256" key="5">
    <source>
        <dbReference type="ARBA" id="ARBA00022598"/>
    </source>
</evidence>
<comment type="similarity">
    <text evidence="2">Belongs to the SAICAR synthetase family.</text>
</comment>
<keyword evidence="12" id="KW-1185">Reference proteome</keyword>
<evidence type="ECO:0000256" key="9">
    <source>
        <dbReference type="ARBA" id="ARBA00030409"/>
    </source>
</evidence>
<sequence>MDALVHSDLPTLTLLSKGKVRDIYATSEPDKLLFVATDRISAYDVILKNGIPGKGQLLTEISLYWFHKLAHIIPNHLITTDIDAMPPEVHAYKAQLTGRAMLVRKAQVVALEAIVRGYLTGSAWAEYKKSGTVHGIHLPAGLVESQRLPRPLFTPSTKAEQGQHDENISPEKAAALVGEALYAKITTVALALYDAAAAHAHERGIILADTKFEFGLAPSDTGEQELIVIDELLTPDSSRYWPLEGYTAGKPQPSFDKQYLRDWLVGAGFRKGLEAGPEGSADGGSQVQTHILASLCLDFQVLYPPALVPTVLRELNDWYIRTSNDPLIKGVTSGHGLVWFKSFVYLELLTEDLRPDPRVRRFNSNDGIALSCDYNRDARTVARSAGARNCYHRPARAGHASLLLCAIFPPATVDDGGHGIPRARHRL</sequence>
<evidence type="ECO:0000259" key="10">
    <source>
        <dbReference type="Pfam" id="PF01259"/>
    </source>
</evidence>
<dbReference type="PANTHER" id="PTHR43700:SF1">
    <property type="entry name" value="PHOSPHORIBOSYLAMINOIMIDAZOLE-SUCCINOCARBOXAMIDE SYNTHASE"/>
    <property type="match status" value="1"/>
</dbReference>
<dbReference type="GO" id="GO:0005524">
    <property type="term" value="F:ATP binding"/>
    <property type="evidence" value="ECO:0007669"/>
    <property type="project" value="UniProtKB-KW"/>
</dbReference>
<gene>
    <name evidence="11" type="ORF">GGX14DRAFT_538596</name>
</gene>
<protein>
    <recommendedName>
        <fullName evidence="4">Phosphoribosylaminoimidazole-succinocarboxamide synthase</fullName>
        <ecNumber evidence="3">6.3.2.6</ecNumber>
    </recommendedName>
    <alternativeName>
        <fullName evidence="9">SAICAR synthetase</fullName>
    </alternativeName>
</protein>
<dbReference type="CDD" id="cd01414">
    <property type="entry name" value="SAICAR_synt_Sc"/>
    <property type="match status" value="1"/>
</dbReference>
<dbReference type="Proteomes" id="UP001219525">
    <property type="component" value="Unassembled WGS sequence"/>
</dbReference>
<evidence type="ECO:0000256" key="1">
    <source>
        <dbReference type="ARBA" id="ARBA00004672"/>
    </source>
</evidence>
<dbReference type="PANTHER" id="PTHR43700">
    <property type="entry name" value="PHOSPHORIBOSYLAMINOIMIDAZOLE-SUCCINOCARBOXAMIDE SYNTHASE"/>
    <property type="match status" value="1"/>
</dbReference>
<dbReference type="InterPro" id="IPR028923">
    <property type="entry name" value="SAICAR_synt/ADE2_N"/>
</dbReference>
<keyword evidence="7" id="KW-0658">Purine biosynthesis</keyword>
<dbReference type="PROSITE" id="PS01058">
    <property type="entry name" value="SAICAR_SYNTHETASE_2"/>
    <property type="match status" value="1"/>
</dbReference>
<evidence type="ECO:0000313" key="12">
    <source>
        <dbReference type="Proteomes" id="UP001219525"/>
    </source>
</evidence>
<dbReference type="InterPro" id="IPR001636">
    <property type="entry name" value="SAICAR_synth"/>
</dbReference>
<name>A0AAD7E489_9AGAR</name>
<evidence type="ECO:0000256" key="6">
    <source>
        <dbReference type="ARBA" id="ARBA00022741"/>
    </source>
</evidence>
<keyword evidence="8" id="KW-0067">ATP-binding</keyword>
<dbReference type="EC" id="6.3.2.6" evidence="3"/>
<feature type="domain" description="SAICAR synthetase/ADE2 N-terminal" evidence="10">
    <location>
        <begin position="15"/>
        <end position="266"/>
    </location>
</feature>
<dbReference type="NCBIfam" id="NF010568">
    <property type="entry name" value="PRK13961.1"/>
    <property type="match status" value="1"/>
</dbReference>
<dbReference type="FunFam" id="3.30.470.20:FF:000015">
    <property type="entry name" value="Phosphoribosylaminoimidazole-succinocarboxamide synthase"/>
    <property type="match status" value="1"/>
</dbReference>
<evidence type="ECO:0000256" key="4">
    <source>
        <dbReference type="ARBA" id="ARBA00016460"/>
    </source>
</evidence>
<evidence type="ECO:0000256" key="8">
    <source>
        <dbReference type="ARBA" id="ARBA00022840"/>
    </source>
</evidence>
<dbReference type="SUPFAM" id="SSF56104">
    <property type="entry name" value="SAICAR synthase-like"/>
    <property type="match status" value="1"/>
</dbReference>
<dbReference type="GO" id="GO:0005737">
    <property type="term" value="C:cytoplasm"/>
    <property type="evidence" value="ECO:0007669"/>
    <property type="project" value="TreeGrafter"/>
</dbReference>
<organism evidence="11 12">
    <name type="scientific">Mycena pura</name>
    <dbReference type="NCBI Taxonomy" id="153505"/>
    <lineage>
        <taxon>Eukaryota</taxon>
        <taxon>Fungi</taxon>
        <taxon>Dikarya</taxon>
        <taxon>Basidiomycota</taxon>
        <taxon>Agaricomycotina</taxon>
        <taxon>Agaricomycetes</taxon>
        <taxon>Agaricomycetidae</taxon>
        <taxon>Agaricales</taxon>
        <taxon>Marasmiineae</taxon>
        <taxon>Mycenaceae</taxon>
        <taxon>Mycena</taxon>
    </lineage>
</organism>
<dbReference type="EMBL" id="JARJCW010000002">
    <property type="protein sequence ID" value="KAJ7228225.1"/>
    <property type="molecule type" value="Genomic_DNA"/>
</dbReference>
<dbReference type="GO" id="GO:0004639">
    <property type="term" value="F:phosphoribosylaminoimidazolesuccinocarboxamide synthase activity"/>
    <property type="evidence" value="ECO:0007669"/>
    <property type="project" value="UniProtKB-EC"/>
</dbReference>
<dbReference type="GO" id="GO:0006189">
    <property type="term" value="P:'de novo' IMP biosynthetic process"/>
    <property type="evidence" value="ECO:0007669"/>
    <property type="project" value="TreeGrafter"/>
</dbReference>
<accession>A0AAD7E489</accession>
<dbReference type="AlphaFoldDB" id="A0AAD7E489"/>
<evidence type="ECO:0000256" key="3">
    <source>
        <dbReference type="ARBA" id="ARBA00012217"/>
    </source>
</evidence>
<keyword evidence="5" id="KW-0436">Ligase</keyword>
<comment type="pathway">
    <text evidence="1">Purine metabolism; IMP biosynthesis via de novo pathway; 5-amino-1-(5-phospho-D-ribosyl)imidazole-4-carboxamide from 5-amino-1-(5-phospho-D-ribosyl)imidazole-4-carboxylate: step 1/2.</text>
</comment>
<dbReference type="NCBIfam" id="TIGR00081">
    <property type="entry name" value="purC"/>
    <property type="match status" value="1"/>
</dbReference>
<proteinExistence type="inferred from homology"/>
<dbReference type="Gene3D" id="3.30.200.20">
    <property type="entry name" value="Phosphorylase Kinase, domain 1"/>
    <property type="match status" value="1"/>
</dbReference>
<comment type="caution">
    <text evidence="11">The sequence shown here is derived from an EMBL/GenBank/DDBJ whole genome shotgun (WGS) entry which is preliminary data.</text>
</comment>
<evidence type="ECO:0000256" key="2">
    <source>
        <dbReference type="ARBA" id="ARBA00010190"/>
    </source>
</evidence>